<protein>
    <recommendedName>
        <fullName evidence="2">Glycosyltransferase</fullName>
    </recommendedName>
</protein>
<accession>A0A6C0H6L8</accession>
<proteinExistence type="predicted"/>
<evidence type="ECO:0008006" key="2">
    <source>
        <dbReference type="Google" id="ProtNLM"/>
    </source>
</evidence>
<organism evidence="1">
    <name type="scientific">viral metagenome</name>
    <dbReference type="NCBI Taxonomy" id="1070528"/>
    <lineage>
        <taxon>unclassified sequences</taxon>
        <taxon>metagenomes</taxon>
        <taxon>organismal metagenomes</taxon>
    </lineage>
</organism>
<name>A0A6C0H6L8_9ZZZZ</name>
<sequence>MGVYGFIITRHVNSDLTNKYWNQCVKLIRTYYPYRHIIIIDDNSNYSFVKPEFPYKNLTIIQSEYPGRGELLPFIYFLRYHWWDNAVIIHDSVFIHKHIPFENFKLSVLPMWHFTKDREHYSTVLKNINGLKNNSEIFKIINDNETFMTLNKTNAKWFGVFGVQCFINYNFLKKIQDKYDINNLLNYITCREDRCSLERIMGILFFLESPAHRFSVRKSILGDIRSYLPWGYTFNDYNTSFKQGKILKNVVKVWTGR</sequence>
<reference evidence="1" key="1">
    <citation type="journal article" date="2020" name="Nature">
        <title>Giant virus diversity and host interactions through global metagenomics.</title>
        <authorList>
            <person name="Schulz F."/>
            <person name="Roux S."/>
            <person name="Paez-Espino D."/>
            <person name="Jungbluth S."/>
            <person name="Walsh D.A."/>
            <person name="Denef V.J."/>
            <person name="McMahon K.D."/>
            <person name="Konstantinidis K.T."/>
            <person name="Eloe-Fadrosh E.A."/>
            <person name="Kyrpides N.C."/>
            <person name="Woyke T."/>
        </authorList>
    </citation>
    <scope>NUCLEOTIDE SEQUENCE</scope>
    <source>
        <strain evidence="1">GVMAG-M-3300023179-71</strain>
    </source>
</reference>
<dbReference type="EMBL" id="MN739887">
    <property type="protein sequence ID" value="QHT76057.1"/>
    <property type="molecule type" value="Genomic_DNA"/>
</dbReference>
<evidence type="ECO:0000313" key="1">
    <source>
        <dbReference type="EMBL" id="QHT76057.1"/>
    </source>
</evidence>
<dbReference type="AlphaFoldDB" id="A0A6C0H6L8"/>